<dbReference type="GO" id="GO:0009435">
    <property type="term" value="P:NAD+ biosynthetic process"/>
    <property type="evidence" value="ECO:0007669"/>
    <property type="project" value="UniProtKB-UniPathway"/>
</dbReference>
<dbReference type="Pfam" id="PF02749">
    <property type="entry name" value="QRPTase_N"/>
    <property type="match status" value="1"/>
</dbReference>
<dbReference type="PIRSF" id="PIRSF006250">
    <property type="entry name" value="NadC_ModD"/>
    <property type="match status" value="1"/>
</dbReference>
<evidence type="ECO:0000256" key="7">
    <source>
        <dbReference type="ARBA" id="ARBA00022676"/>
    </source>
</evidence>
<feature type="binding site" evidence="13">
    <location>
        <position position="211"/>
    </location>
    <ligand>
        <name>substrate</name>
    </ligand>
</feature>
<keyword evidence="7 12" id="KW-0328">Glycosyltransferase</keyword>
<organism evidence="16 17">
    <name type="scientific">bacterium (Candidatus Blackallbacteria) CG17_big_fil_post_rev_8_21_14_2_50_48_46</name>
    <dbReference type="NCBI Taxonomy" id="2014261"/>
    <lineage>
        <taxon>Bacteria</taxon>
        <taxon>Candidatus Blackallbacteria</taxon>
    </lineage>
</organism>
<comment type="catalytic activity">
    <reaction evidence="10">
        <text>nicotinate beta-D-ribonucleotide + CO2 + diphosphate = quinolinate + 5-phospho-alpha-D-ribose 1-diphosphate + 2 H(+)</text>
        <dbReference type="Rhea" id="RHEA:12733"/>
        <dbReference type="ChEBI" id="CHEBI:15378"/>
        <dbReference type="ChEBI" id="CHEBI:16526"/>
        <dbReference type="ChEBI" id="CHEBI:29959"/>
        <dbReference type="ChEBI" id="CHEBI:33019"/>
        <dbReference type="ChEBI" id="CHEBI:57502"/>
        <dbReference type="ChEBI" id="CHEBI:58017"/>
        <dbReference type="EC" id="2.4.2.19"/>
    </reaction>
</comment>
<protein>
    <recommendedName>
        <fullName evidence="11">Probable nicotinate-nucleotide pyrophosphorylase [carboxylating]</fullName>
        <ecNumber evidence="5">2.4.2.19</ecNumber>
    </recommendedName>
    <alternativeName>
        <fullName evidence="9">Quinolinate phosphoribosyltransferase [decarboxylating]</fullName>
    </alternativeName>
</protein>
<evidence type="ECO:0000259" key="14">
    <source>
        <dbReference type="Pfam" id="PF01729"/>
    </source>
</evidence>
<dbReference type="InterPro" id="IPR004393">
    <property type="entry name" value="NadC"/>
</dbReference>
<dbReference type="SUPFAM" id="SSF54675">
    <property type="entry name" value="Nicotinate/Quinolinate PRTase N-terminal domain-like"/>
    <property type="match status" value="1"/>
</dbReference>
<evidence type="ECO:0000256" key="2">
    <source>
        <dbReference type="ARBA" id="ARBA00004893"/>
    </source>
</evidence>
<dbReference type="Pfam" id="PF01729">
    <property type="entry name" value="QRPTase_C"/>
    <property type="match status" value="1"/>
</dbReference>
<evidence type="ECO:0000256" key="4">
    <source>
        <dbReference type="ARBA" id="ARBA00011218"/>
    </source>
</evidence>
<name>A0A2M7FZX1_9BACT</name>
<dbReference type="EC" id="2.4.2.19" evidence="5"/>
<evidence type="ECO:0000256" key="1">
    <source>
        <dbReference type="ARBA" id="ARBA00003237"/>
    </source>
</evidence>
<feature type="binding site" evidence="13">
    <location>
        <position position="172"/>
    </location>
    <ligand>
        <name>substrate</name>
    </ligand>
</feature>
<evidence type="ECO:0000256" key="11">
    <source>
        <dbReference type="ARBA" id="ARBA00069173"/>
    </source>
</evidence>
<sequence>MTLPAYDLTQTPELWFIRTLELDPAYVNQRIAWFFAEDMPQGDITVLSTIDPESQSVAHVLAAQDLVFAGSQVLPHIFSEDVEVKLMQADGEAVKAGTVLAELKGPSQELLMRERVMLNLLQRLCGIATLTRKHVSLEAPVGFKILDTRKTTPGLRLFEKYAVAVGGGYNHRRDLSSVAMLKDNHLVAAGGVKAALESVIAADPEVYIELEVDRLDQLREALEVGGMHAILLDNMPPEMISEAVALVRNHPEHRDLFLEASGGITYATLPDYLWTGVNGISIGALTTQAQNVDIKLEFIA</sequence>
<evidence type="ECO:0000259" key="15">
    <source>
        <dbReference type="Pfam" id="PF02749"/>
    </source>
</evidence>
<keyword evidence="6" id="KW-0662">Pyridine nucleotide biosynthesis</keyword>
<proteinExistence type="inferred from homology"/>
<evidence type="ECO:0000256" key="6">
    <source>
        <dbReference type="ARBA" id="ARBA00022642"/>
    </source>
</evidence>
<feature type="binding site" evidence="13">
    <location>
        <position position="182"/>
    </location>
    <ligand>
        <name>substrate</name>
    </ligand>
</feature>
<dbReference type="InterPro" id="IPR037128">
    <property type="entry name" value="Quinolinate_PRibosylTase_N_sf"/>
</dbReference>
<dbReference type="EMBL" id="PFFQ01000054">
    <property type="protein sequence ID" value="PIW14983.1"/>
    <property type="molecule type" value="Genomic_DNA"/>
</dbReference>
<dbReference type="PANTHER" id="PTHR32179">
    <property type="entry name" value="NICOTINATE-NUCLEOTIDE PYROPHOSPHORYLASE [CARBOXYLATING]"/>
    <property type="match status" value="1"/>
</dbReference>
<dbReference type="GO" id="GO:0004514">
    <property type="term" value="F:nicotinate-nucleotide diphosphorylase (carboxylating) activity"/>
    <property type="evidence" value="ECO:0007669"/>
    <property type="project" value="UniProtKB-EC"/>
</dbReference>
<dbReference type="InterPro" id="IPR013785">
    <property type="entry name" value="Aldolase_TIM"/>
</dbReference>
<evidence type="ECO:0000256" key="8">
    <source>
        <dbReference type="ARBA" id="ARBA00022679"/>
    </source>
</evidence>
<evidence type="ECO:0000256" key="13">
    <source>
        <dbReference type="PIRSR" id="PIRSR006250-1"/>
    </source>
</evidence>
<evidence type="ECO:0000256" key="3">
    <source>
        <dbReference type="ARBA" id="ARBA00009400"/>
    </source>
</evidence>
<evidence type="ECO:0000256" key="12">
    <source>
        <dbReference type="PIRNR" id="PIRNR006250"/>
    </source>
</evidence>
<gene>
    <name evidence="16" type="primary">nadC</name>
    <name evidence="16" type="ORF">COW36_18835</name>
</gene>
<evidence type="ECO:0000313" key="17">
    <source>
        <dbReference type="Proteomes" id="UP000231019"/>
    </source>
</evidence>
<keyword evidence="8 12" id="KW-0808">Transferase</keyword>
<dbReference type="Gene3D" id="3.20.20.70">
    <property type="entry name" value="Aldolase class I"/>
    <property type="match status" value="1"/>
</dbReference>
<comment type="subunit">
    <text evidence="4">Hexamer formed by 3 homodimers.</text>
</comment>
<feature type="binding site" evidence="13">
    <location>
        <begin position="261"/>
        <end position="263"/>
    </location>
    <ligand>
        <name>substrate</name>
    </ligand>
</feature>
<dbReference type="InterPro" id="IPR022412">
    <property type="entry name" value="Quinolinate_PRibosylTrfase_N"/>
</dbReference>
<dbReference type="InterPro" id="IPR002638">
    <property type="entry name" value="Quinolinate_PRibosylTrfase_C"/>
</dbReference>
<comment type="similarity">
    <text evidence="3 12">Belongs to the NadC/ModD family.</text>
</comment>
<dbReference type="GO" id="GO:0005737">
    <property type="term" value="C:cytoplasm"/>
    <property type="evidence" value="ECO:0007669"/>
    <property type="project" value="TreeGrafter"/>
</dbReference>
<dbReference type="AlphaFoldDB" id="A0A2M7FZX1"/>
<comment type="pathway">
    <text evidence="2">Cofactor biosynthesis; NAD(+) biosynthesis; nicotinate D-ribonucleotide from quinolinate: step 1/1.</text>
</comment>
<dbReference type="Gene3D" id="3.90.1170.20">
    <property type="entry name" value="Quinolinate phosphoribosyl transferase, N-terminal domain"/>
    <property type="match status" value="1"/>
</dbReference>
<dbReference type="InterPro" id="IPR036068">
    <property type="entry name" value="Nicotinate_pribotase-like_C"/>
</dbReference>
<dbReference type="PANTHER" id="PTHR32179:SF3">
    <property type="entry name" value="NICOTINATE-NUCLEOTIDE PYROPHOSPHORYLASE [CARBOXYLATING]"/>
    <property type="match status" value="1"/>
</dbReference>
<evidence type="ECO:0000256" key="5">
    <source>
        <dbReference type="ARBA" id="ARBA00011944"/>
    </source>
</evidence>
<dbReference type="CDD" id="cd01572">
    <property type="entry name" value="QPRTase"/>
    <property type="match status" value="1"/>
</dbReference>
<feature type="binding site" evidence="13">
    <location>
        <begin position="148"/>
        <end position="150"/>
    </location>
    <ligand>
        <name>substrate</name>
    </ligand>
</feature>
<feature type="binding site" evidence="13">
    <location>
        <position position="233"/>
    </location>
    <ligand>
        <name>substrate</name>
    </ligand>
</feature>
<dbReference type="FunFam" id="3.90.1170.20:FF:000001">
    <property type="entry name" value="Nicotinate-nucleotide diphosphorylase (Carboxylating)"/>
    <property type="match status" value="1"/>
</dbReference>
<comment type="function">
    <text evidence="1">Involved in the catabolism of quinolinic acid (QA).</text>
</comment>
<dbReference type="InterPro" id="IPR027277">
    <property type="entry name" value="NadC/ModD"/>
</dbReference>
<evidence type="ECO:0000256" key="9">
    <source>
        <dbReference type="ARBA" id="ARBA00033102"/>
    </source>
</evidence>
<comment type="caution">
    <text evidence="16">The sequence shown here is derived from an EMBL/GenBank/DDBJ whole genome shotgun (WGS) entry which is preliminary data.</text>
</comment>
<dbReference type="Proteomes" id="UP000231019">
    <property type="component" value="Unassembled WGS sequence"/>
</dbReference>
<dbReference type="GO" id="GO:0034213">
    <property type="term" value="P:quinolinate catabolic process"/>
    <property type="evidence" value="ECO:0007669"/>
    <property type="project" value="TreeGrafter"/>
</dbReference>
<feature type="binding site" evidence="13">
    <location>
        <begin position="282"/>
        <end position="284"/>
    </location>
    <ligand>
        <name>substrate</name>
    </ligand>
</feature>
<evidence type="ECO:0000313" key="16">
    <source>
        <dbReference type="EMBL" id="PIW14983.1"/>
    </source>
</evidence>
<dbReference type="FunFam" id="3.20.20.70:FF:000030">
    <property type="entry name" value="Nicotinate-nucleotide pyrophosphorylase, carboxylating"/>
    <property type="match status" value="1"/>
</dbReference>
<evidence type="ECO:0000256" key="10">
    <source>
        <dbReference type="ARBA" id="ARBA00047445"/>
    </source>
</evidence>
<reference evidence="16 17" key="1">
    <citation type="submission" date="2017-09" db="EMBL/GenBank/DDBJ databases">
        <title>Depth-based differentiation of microbial function through sediment-hosted aquifers and enrichment of novel symbionts in the deep terrestrial subsurface.</title>
        <authorList>
            <person name="Probst A.J."/>
            <person name="Ladd B."/>
            <person name="Jarett J.K."/>
            <person name="Geller-Mcgrath D.E."/>
            <person name="Sieber C.M."/>
            <person name="Emerson J.B."/>
            <person name="Anantharaman K."/>
            <person name="Thomas B.C."/>
            <person name="Malmstrom R."/>
            <person name="Stieglmeier M."/>
            <person name="Klingl A."/>
            <person name="Woyke T."/>
            <person name="Ryan C.M."/>
            <person name="Banfield J.F."/>
        </authorList>
    </citation>
    <scope>NUCLEOTIDE SEQUENCE [LARGE SCALE GENOMIC DNA]</scope>
    <source>
        <strain evidence="16">CG17_big_fil_post_rev_8_21_14_2_50_48_46</strain>
    </source>
</reference>
<feature type="domain" description="Quinolinate phosphoribosyl transferase C-terminal" evidence="14">
    <location>
        <begin position="127"/>
        <end position="297"/>
    </location>
</feature>
<accession>A0A2M7FZX1</accession>
<dbReference type="UniPathway" id="UPA00253">
    <property type="reaction ID" value="UER00331"/>
</dbReference>
<dbReference type="SUPFAM" id="SSF51690">
    <property type="entry name" value="Nicotinate/Quinolinate PRTase C-terminal domain-like"/>
    <property type="match status" value="1"/>
</dbReference>
<dbReference type="NCBIfam" id="TIGR00078">
    <property type="entry name" value="nadC"/>
    <property type="match status" value="1"/>
</dbReference>
<feature type="domain" description="Quinolinate phosphoribosyl transferase N-terminal" evidence="15">
    <location>
        <begin position="43"/>
        <end position="125"/>
    </location>
</feature>
<feature type="binding site" evidence="13">
    <location>
        <position position="115"/>
    </location>
    <ligand>
        <name>substrate</name>
    </ligand>
</feature>